<evidence type="ECO:0000256" key="1">
    <source>
        <dbReference type="SAM" id="MobiDB-lite"/>
    </source>
</evidence>
<protein>
    <submittedName>
        <fullName evidence="2">Uncharacterized protein</fullName>
    </submittedName>
</protein>
<feature type="region of interest" description="Disordered" evidence="1">
    <location>
        <begin position="56"/>
        <end position="87"/>
    </location>
</feature>
<dbReference type="AlphaFoldDB" id="A0AA39LD21"/>
<proteinExistence type="predicted"/>
<reference evidence="2" key="1">
    <citation type="submission" date="2022-10" db="EMBL/GenBank/DDBJ databases">
        <title>Determination and structural analysis of whole genome sequence of Sarocladium strictum F4-1.</title>
        <authorList>
            <person name="Hu L."/>
            <person name="Jiang Y."/>
        </authorList>
    </citation>
    <scope>NUCLEOTIDE SEQUENCE</scope>
    <source>
        <strain evidence="2">F4-1</strain>
    </source>
</reference>
<evidence type="ECO:0000313" key="3">
    <source>
        <dbReference type="Proteomes" id="UP001175261"/>
    </source>
</evidence>
<accession>A0AA39LD21</accession>
<dbReference type="Proteomes" id="UP001175261">
    <property type="component" value="Unassembled WGS sequence"/>
</dbReference>
<dbReference type="EMBL" id="JAPDFR010000001">
    <property type="protein sequence ID" value="KAK0392690.1"/>
    <property type="molecule type" value="Genomic_DNA"/>
</dbReference>
<sequence>MISVQPNMQGHDELAVLFSRNLTFNPELQTPRQEPSPEPTPSQPIIYSISQHYHHSAHITKPQTHEQAVPAPEEPTRPSSEPPQGDTMLAESQLRMCNIDPATLTPAQLQLFRTADDPQKLRLVELWVIAPPTKSADIPSLAWSSTSVEQEERLAKLRYDREQGQTMSLDGTTVQTADGTWAAQRSDSEPYMLSGYEELMRREQQRQAEPRAVYNHFGNAIGSRNYSTATDPVFMGPDSVRQQEQMNMATQYGAFEQFRSADAMDVM</sequence>
<evidence type="ECO:0000313" key="2">
    <source>
        <dbReference type="EMBL" id="KAK0392690.1"/>
    </source>
</evidence>
<organism evidence="2 3">
    <name type="scientific">Sarocladium strictum</name>
    <name type="common">Black bundle disease fungus</name>
    <name type="synonym">Acremonium strictum</name>
    <dbReference type="NCBI Taxonomy" id="5046"/>
    <lineage>
        <taxon>Eukaryota</taxon>
        <taxon>Fungi</taxon>
        <taxon>Dikarya</taxon>
        <taxon>Ascomycota</taxon>
        <taxon>Pezizomycotina</taxon>
        <taxon>Sordariomycetes</taxon>
        <taxon>Hypocreomycetidae</taxon>
        <taxon>Hypocreales</taxon>
        <taxon>Sarocladiaceae</taxon>
        <taxon>Sarocladium</taxon>
    </lineage>
</organism>
<gene>
    <name evidence="2" type="ORF">NLU13_2185</name>
</gene>
<name>A0AA39LD21_SARSR</name>
<keyword evidence="3" id="KW-1185">Reference proteome</keyword>
<comment type="caution">
    <text evidence="2">The sequence shown here is derived from an EMBL/GenBank/DDBJ whole genome shotgun (WGS) entry which is preliminary data.</text>
</comment>